<dbReference type="InterPro" id="IPR051599">
    <property type="entry name" value="Cell_Envelope_Assoc"/>
</dbReference>
<keyword evidence="1" id="KW-0472">Membrane</keyword>
<dbReference type="CDD" id="cd06259">
    <property type="entry name" value="YdcF-like"/>
    <property type="match status" value="1"/>
</dbReference>
<dbReference type="PANTHER" id="PTHR30336:SF4">
    <property type="entry name" value="ENVELOPE BIOGENESIS FACTOR ELYC"/>
    <property type="match status" value="1"/>
</dbReference>
<evidence type="ECO:0000256" key="1">
    <source>
        <dbReference type="SAM" id="Phobius"/>
    </source>
</evidence>
<dbReference type="RefSeq" id="WP_059442109.1">
    <property type="nucleotide sequence ID" value="NZ_BCMO01000013.1"/>
</dbReference>
<dbReference type="Gene3D" id="3.40.50.620">
    <property type="entry name" value="HUPs"/>
    <property type="match status" value="1"/>
</dbReference>
<dbReference type="GO" id="GO:0043164">
    <property type="term" value="P:Gram-negative-bacterium-type cell wall biogenesis"/>
    <property type="evidence" value="ECO:0007669"/>
    <property type="project" value="TreeGrafter"/>
</dbReference>
<protein>
    <submittedName>
        <fullName evidence="3">YdcF family protein</fullName>
    </submittedName>
</protein>
<feature type="transmembrane region" description="Helical" evidence="1">
    <location>
        <begin position="139"/>
        <end position="158"/>
    </location>
</feature>
<keyword evidence="1" id="KW-0812">Transmembrane</keyword>
<dbReference type="Proteomes" id="UP000469952">
    <property type="component" value="Unassembled WGS sequence"/>
</dbReference>
<name>A0A843Z103_LEUME</name>
<dbReference type="GO" id="GO:0000270">
    <property type="term" value="P:peptidoglycan metabolic process"/>
    <property type="evidence" value="ECO:0007669"/>
    <property type="project" value="TreeGrafter"/>
</dbReference>
<reference evidence="3 4" key="1">
    <citation type="submission" date="2019-10" db="EMBL/GenBank/DDBJ databases">
        <title>WGS of Leuconostoc mesenteroides.</title>
        <authorList>
            <person name="Melo Bolivar J."/>
            <person name="Marino-Ramirez L."/>
            <person name="Villamil Diaz L.M."/>
        </authorList>
    </citation>
    <scope>NUCLEOTIDE SEQUENCE [LARGE SCALE GENOMIC DNA]</scope>
    <source>
        <strain evidence="3 4">M11</strain>
    </source>
</reference>
<feature type="transmembrane region" description="Helical" evidence="1">
    <location>
        <begin position="99"/>
        <end position="119"/>
    </location>
</feature>
<dbReference type="PANTHER" id="PTHR30336">
    <property type="entry name" value="INNER MEMBRANE PROTEIN, PROBABLE PERMEASE"/>
    <property type="match status" value="1"/>
</dbReference>
<sequence>MIAILTILTLAISMFSWLLWHQIRINPASLRLGFYVLIIVIFLFIGLQVIQFPSISVVHIINEAKLFVKWGNIAGLFLVITLAYHSFQSWRKWQHSLHQLVFPLVLLVYAIADIGIWLLNDGFSISLKPILVVIPWLSLYVLWQFLQFISSSILYGLVVKRPIHGPIVVLGGGLVDGQYVGRIVGNRIQAAVKDATKMSEYPTIIFSGGQGKDELVSEAEAMRDFAVKRLNVPCEKTILEEHSRNTYENLRNSAKLTNSSFTFYTSEYHVFRGVLLAKKQGVNAQGRGGYTQFPYRGIAFLREFAGVMNLNPKQHIIYGTVWFVSSAMVILINFI</sequence>
<feature type="transmembrane region" description="Helical" evidence="1">
    <location>
        <begin position="35"/>
        <end position="61"/>
    </location>
</feature>
<evidence type="ECO:0000313" key="3">
    <source>
        <dbReference type="EMBL" id="MQR26069.1"/>
    </source>
</evidence>
<feature type="transmembrane region" description="Helical" evidence="1">
    <location>
        <begin position="67"/>
        <end position="87"/>
    </location>
</feature>
<evidence type="ECO:0000259" key="2">
    <source>
        <dbReference type="Pfam" id="PF02698"/>
    </source>
</evidence>
<dbReference type="InterPro" id="IPR003848">
    <property type="entry name" value="DUF218"/>
</dbReference>
<keyword evidence="1" id="KW-1133">Transmembrane helix</keyword>
<gene>
    <name evidence="3" type="ORF">GFV13_02000</name>
</gene>
<feature type="domain" description="DUF218" evidence="2">
    <location>
        <begin position="167"/>
        <end position="284"/>
    </location>
</feature>
<dbReference type="InterPro" id="IPR014729">
    <property type="entry name" value="Rossmann-like_a/b/a_fold"/>
</dbReference>
<organism evidence="3 4">
    <name type="scientific">Leuconostoc mesenteroides</name>
    <dbReference type="NCBI Taxonomy" id="1245"/>
    <lineage>
        <taxon>Bacteria</taxon>
        <taxon>Bacillati</taxon>
        <taxon>Bacillota</taxon>
        <taxon>Bacilli</taxon>
        <taxon>Lactobacillales</taxon>
        <taxon>Lactobacillaceae</taxon>
        <taxon>Leuconostoc</taxon>
    </lineage>
</organism>
<dbReference type="Pfam" id="PF02698">
    <property type="entry name" value="DUF218"/>
    <property type="match status" value="1"/>
</dbReference>
<dbReference type="AlphaFoldDB" id="A0A843Z103"/>
<proteinExistence type="predicted"/>
<evidence type="ECO:0000313" key="4">
    <source>
        <dbReference type="Proteomes" id="UP000469952"/>
    </source>
</evidence>
<comment type="caution">
    <text evidence="3">The sequence shown here is derived from an EMBL/GenBank/DDBJ whole genome shotgun (WGS) entry which is preliminary data.</text>
</comment>
<feature type="transmembrane region" description="Helical" evidence="1">
    <location>
        <begin position="316"/>
        <end position="334"/>
    </location>
</feature>
<feature type="transmembrane region" description="Helical" evidence="1">
    <location>
        <begin position="6"/>
        <end position="23"/>
    </location>
</feature>
<dbReference type="EMBL" id="WIPA01000002">
    <property type="protein sequence ID" value="MQR26069.1"/>
    <property type="molecule type" value="Genomic_DNA"/>
</dbReference>
<dbReference type="GO" id="GO:0005886">
    <property type="term" value="C:plasma membrane"/>
    <property type="evidence" value="ECO:0007669"/>
    <property type="project" value="TreeGrafter"/>
</dbReference>
<accession>A0A843Z103</accession>